<evidence type="ECO:0000256" key="3">
    <source>
        <dbReference type="ARBA" id="ARBA00022884"/>
    </source>
</evidence>
<comment type="similarity">
    <text evidence="1 7">Belongs to the universal ribosomal protein uL18 family.</text>
</comment>
<evidence type="ECO:0000256" key="7">
    <source>
        <dbReference type="HAMAP-Rule" id="MF_01337"/>
    </source>
</evidence>
<feature type="region of interest" description="Disordered" evidence="8">
    <location>
        <begin position="1"/>
        <end position="22"/>
    </location>
</feature>
<dbReference type="EMBL" id="LBTJ01000012">
    <property type="protein sequence ID" value="KKQ38321.1"/>
    <property type="molecule type" value="Genomic_DNA"/>
</dbReference>
<dbReference type="InterPro" id="IPR057268">
    <property type="entry name" value="Ribosomal_L18"/>
</dbReference>
<evidence type="ECO:0000313" key="9">
    <source>
        <dbReference type="EMBL" id="KKQ38321.1"/>
    </source>
</evidence>
<comment type="function">
    <text evidence="7">This is one of the proteins that bind and probably mediate the attachment of the 5S RNA into the large ribosomal subunit, where it forms part of the central protuberance.</text>
</comment>
<comment type="subunit">
    <text evidence="7">Part of the 50S ribosomal subunit; part of the 5S rRNA/L5/L18/L25 subcomplex. Contacts the 5S and 23S rRNAs.</text>
</comment>
<dbReference type="PANTHER" id="PTHR12899">
    <property type="entry name" value="39S RIBOSOMAL PROTEIN L18, MITOCHONDRIAL"/>
    <property type="match status" value="1"/>
</dbReference>
<organism evidence="9 10">
    <name type="scientific">Candidatus Roizmanbacteria bacterium GW2011_GWA2_37_7</name>
    <dbReference type="NCBI Taxonomy" id="1618481"/>
    <lineage>
        <taxon>Bacteria</taxon>
        <taxon>Candidatus Roizmaniibacteriota</taxon>
    </lineage>
</organism>
<evidence type="ECO:0000256" key="2">
    <source>
        <dbReference type="ARBA" id="ARBA00022730"/>
    </source>
</evidence>
<dbReference type="GO" id="GO:0008097">
    <property type="term" value="F:5S rRNA binding"/>
    <property type="evidence" value="ECO:0007669"/>
    <property type="project" value="TreeGrafter"/>
</dbReference>
<dbReference type="InterPro" id="IPR004389">
    <property type="entry name" value="Ribosomal_uL18_bac-type"/>
</dbReference>
<evidence type="ECO:0000256" key="1">
    <source>
        <dbReference type="ARBA" id="ARBA00007116"/>
    </source>
</evidence>
<evidence type="ECO:0000313" key="10">
    <source>
        <dbReference type="Proteomes" id="UP000034471"/>
    </source>
</evidence>
<dbReference type="GO" id="GO:0022625">
    <property type="term" value="C:cytosolic large ribosomal subunit"/>
    <property type="evidence" value="ECO:0007669"/>
    <property type="project" value="TreeGrafter"/>
</dbReference>
<protein>
    <recommendedName>
        <fullName evidence="6 7">Large ribosomal subunit protein uL18</fullName>
    </recommendedName>
</protein>
<dbReference type="Proteomes" id="UP000034471">
    <property type="component" value="Unassembled WGS sequence"/>
</dbReference>
<keyword evidence="2 7" id="KW-0699">rRNA-binding</keyword>
<dbReference type="PANTHER" id="PTHR12899:SF3">
    <property type="entry name" value="LARGE RIBOSOMAL SUBUNIT PROTEIN UL18M"/>
    <property type="match status" value="1"/>
</dbReference>
<dbReference type="GO" id="GO:0003735">
    <property type="term" value="F:structural constituent of ribosome"/>
    <property type="evidence" value="ECO:0007669"/>
    <property type="project" value="InterPro"/>
</dbReference>
<dbReference type="GO" id="GO:0006412">
    <property type="term" value="P:translation"/>
    <property type="evidence" value="ECO:0007669"/>
    <property type="project" value="UniProtKB-UniRule"/>
</dbReference>
<dbReference type="STRING" id="1618481.US54_C0012G0018"/>
<dbReference type="NCBIfam" id="TIGR00060">
    <property type="entry name" value="L18_bact"/>
    <property type="match status" value="1"/>
</dbReference>
<sequence length="117" mass="13028">MVNKTRVRQARRKKRVSANIHGTKERPRVSVFRSNRYIYAQAIDDTSAKTLVYASSLGLKQKSKAMKTAQAAQVGMDLADALKKKKITTVVFDRSRFSYAGRVKALAEGLRKGGIIV</sequence>
<dbReference type="CDD" id="cd00432">
    <property type="entry name" value="Ribosomal_L18_L5e"/>
    <property type="match status" value="1"/>
</dbReference>
<comment type="caution">
    <text evidence="9">The sequence shown here is derived from an EMBL/GenBank/DDBJ whole genome shotgun (WGS) entry which is preliminary data.</text>
</comment>
<evidence type="ECO:0000256" key="5">
    <source>
        <dbReference type="ARBA" id="ARBA00023274"/>
    </source>
</evidence>
<dbReference type="HAMAP" id="MF_01337_B">
    <property type="entry name" value="Ribosomal_uL18_B"/>
    <property type="match status" value="1"/>
</dbReference>
<accession>A0A0G0KCL4</accession>
<gene>
    <name evidence="7" type="primary">rplR</name>
    <name evidence="9" type="ORF">US54_C0012G0018</name>
</gene>
<evidence type="ECO:0000256" key="4">
    <source>
        <dbReference type="ARBA" id="ARBA00022980"/>
    </source>
</evidence>
<keyword evidence="5 7" id="KW-0687">Ribonucleoprotein</keyword>
<evidence type="ECO:0000256" key="8">
    <source>
        <dbReference type="SAM" id="MobiDB-lite"/>
    </source>
</evidence>
<keyword evidence="3 7" id="KW-0694">RNA-binding</keyword>
<dbReference type="InterPro" id="IPR005484">
    <property type="entry name" value="Ribosomal_uL18_bac/plant/anim"/>
</dbReference>
<dbReference type="Pfam" id="PF00861">
    <property type="entry name" value="Ribosomal_L18p"/>
    <property type="match status" value="1"/>
</dbReference>
<feature type="compositionally biased region" description="Basic residues" evidence="8">
    <location>
        <begin position="1"/>
        <end position="16"/>
    </location>
</feature>
<dbReference type="Gene3D" id="3.30.420.100">
    <property type="match status" value="1"/>
</dbReference>
<name>A0A0G0KCL4_9BACT</name>
<dbReference type="PATRIC" id="fig|1618481.3.peg.342"/>
<dbReference type="AlphaFoldDB" id="A0A0G0KCL4"/>
<keyword evidence="4 7" id="KW-0689">Ribosomal protein</keyword>
<evidence type="ECO:0000256" key="6">
    <source>
        <dbReference type="ARBA" id="ARBA00035197"/>
    </source>
</evidence>
<dbReference type="SUPFAM" id="SSF53137">
    <property type="entry name" value="Translational machinery components"/>
    <property type="match status" value="1"/>
</dbReference>
<proteinExistence type="inferred from homology"/>
<reference evidence="9 10" key="1">
    <citation type="journal article" date="2015" name="Nature">
        <title>rRNA introns, odd ribosomes, and small enigmatic genomes across a large radiation of phyla.</title>
        <authorList>
            <person name="Brown C.T."/>
            <person name="Hug L.A."/>
            <person name="Thomas B.C."/>
            <person name="Sharon I."/>
            <person name="Castelle C.J."/>
            <person name="Singh A."/>
            <person name="Wilkins M.J."/>
            <person name="Williams K.H."/>
            <person name="Banfield J.F."/>
        </authorList>
    </citation>
    <scope>NUCLEOTIDE SEQUENCE [LARGE SCALE GENOMIC DNA]</scope>
</reference>